<keyword evidence="4" id="KW-1185">Reference proteome</keyword>
<dbReference type="Proteomes" id="UP000662747">
    <property type="component" value="Chromosome"/>
</dbReference>
<feature type="region of interest" description="Disordered" evidence="1">
    <location>
        <begin position="418"/>
        <end position="449"/>
    </location>
</feature>
<reference evidence="3 4" key="1">
    <citation type="submission" date="2021-02" db="EMBL/GenBank/DDBJ databases">
        <title>De Novo genome assembly of isolated myxobacteria.</title>
        <authorList>
            <person name="Stevens D.C."/>
        </authorList>
    </citation>
    <scope>NUCLEOTIDE SEQUENCE [LARGE SCALE GENOMIC DNA]</scope>
    <source>
        <strain evidence="4">SCPEA02</strain>
    </source>
</reference>
<feature type="signal peptide" evidence="2">
    <location>
        <begin position="1"/>
        <end position="20"/>
    </location>
</feature>
<evidence type="ECO:0000313" key="3">
    <source>
        <dbReference type="EMBL" id="QSQ21178.1"/>
    </source>
</evidence>
<evidence type="ECO:0000256" key="2">
    <source>
        <dbReference type="SAM" id="SignalP"/>
    </source>
</evidence>
<evidence type="ECO:0000313" key="4">
    <source>
        <dbReference type="Proteomes" id="UP000662747"/>
    </source>
</evidence>
<dbReference type="EMBL" id="CP071090">
    <property type="protein sequence ID" value="QSQ21178.1"/>
    <property type="molecule type" value="Genomic_DNA"/>
</dbReference>
<accession>A0ABX7NRW1</accession>
<evidence type="ECO:0008006" key="5">
    <source>
        <dbReference type="Google" id="ProtNLM"/>
    </source>
</evidence>
<feature type="chain" id="PRO_5046091326" description="Lipoprotein" evidence="2">
    <location>
        <begin position="21"/>
        <end position="449"/>
    </location>
</feature>
<proteinExistence type="predicted"/>
<dbReference type="RefSeq" id="WP_206722757.1">
    <property type="nucleotide sequence ID" value="NZ_CP071090.1"/>
</dbReference>
<name>A0ABX7NRW1_9BACT</name>
<protein>
    <recommendedName>
        <fullName evidence="5">Lipoprotein</fullName>
    </recommendedName>
</protein>
<organism evidence="3 4">
    <name type="scientific">Pyxidicoccus parkwayensis</name>
    <dbReference type="NCBI Taxonomy" id="2813578"/>
    <lineage>
        <taxon>Bacteria</taxon>
        <taxon>Pseudomonadati</taxon>
        <taxon>Myxococcota</taxon>
        <taxon>Myxococcia</taxon>
        <taxon>Myxococcales</taxon>
        <taxon>Cystobacterineae</taxon>
        <taxon>Myxococcaceae</taxon>
        <taxon>Pyxidicoccus</taxon>
    </lineage>
</organism>
<sequence length="449" mass="49613">MSAARLVLGLSLAVSLSGCAHDTAARTEAVVARRFAQALQVPVDMALDAAGQVLKEKGFDLEEARDYGQLATAWKETGSRRERYLVTAIVAGAERTVVRIFRITGSGSASRERDAALEHEVAERVNAGLASGALRPEKALLPSSTPVRDEEFYLTRWQDESSCLRKVRGMETVVQPGLVMLIGEQLGSREAPTVVGDLVCQVAEQGLDVALGLSIPREEQRRIDRYLASAGTPVDQDALLEGHFWRRPYQDGRSSRAVFDLIDRVRGMRELGLRVTLVAYDTDGARSSERDAALADVWLARHAARPEEVLVVLAGNTHVRTVTGVPWDEDFKPMAHHLQSLPSLRVLELGYARGSRWGCSLDPQSRLYCRIMGAWPEARVEDHPDLSPYVHFYESPTEEGYQGFLFVGRLTASLPALEPLKKRTRPMGSMKPSTPPTVYHEPPRSRPGR</sequence>
<keyword evidence="2" id="KW-0732">Signal</keyword>
<dbReference type="PROSITE" id="PS51257">
    <property type="entry name" value="PROKAR_LIPOPROTEIN"/>
    <property type="match status" value="1"/>
</dbReference>
<evidence type="ECO:0000256" key="1">
    <source>
        <dbReference type="SAM" id="MobiDB-lite"/>
    </source>
</evidence>
<dbReference type="Gene3D" id="3.40.50.11550">
    <property type="match status" value="1"/>
</dbReference>
<gene>
    <name evidence="3" type="ORF">JY651_39240</name>
</gene>